<dbReference type="EMBL" id="HBGD01004623">
    <property type="protein sequence ID" value="CAD9080616.1"/>
    <property type="molecule type" value="Transcribed_RNA"/>
</dbReference>
<reference evidence="2" key="1">
    <citation type="submission" date="2021-01" db="EMBL/GenBank/DDBJ databases">
        <authorList>
            <person name="Corre E."/>
            <person name="Pelletier E."/>
            <person name="Niang G."/>
            <person name="Scheremetjew M."/>
            <person name="Finn R."/>
            <person name="Kale V."/>
            <person name="Holt S."/>
            <person name="Cochrane G."/>
            <person name="Meng A."/>
            <person name="Brown T."/>
            <person name="Cohen L."/>
        </authorList>
    </citation>
    <scope>NUCLEOTIDE SEQUENCE</scope>
    <source>
        <strain evidence="2">WS</strain>
    </source>
</reference>
<evidence type="ECO:0000256" key="1">
    <source>
        <dbReference type="SAM" id="MobiDB-lite"/>
    </source>
</evidence>
<feature type="region of interest" description="Disordered" evidence="1">
    <location>
        <begin position="149"/>
        <end position="183"/>
    </location>
</feature>
<proteinExistence type="predicted"/>
<protein>
    <submittedName>
        <fullName evidence="2">Uncharacterized protein</fullName>
    </submittedName>
</protein>
<feature type="region of interest" description="Disordered" evidence="1">
    <location>
        <begin position="325"/>
        <end position="344"/>
    </location>
</feature>
<gene>
    <name evidence="2" type="ORF">PCOS0759_LOCUS3856</name>
</gene>
<feature type="compositionally biased region" description="Acidic residues" evidence="1">
    <location>
        <begin position="152"/>
        <end position="183"/>
    </location>
</feature>
<feature type="compositionally biased region" description="Acidic residues" evidence="1">
    <location>
        <begin position="326"/>
        <end position="335"/>
    </location>
</feature>
<dbReference type="AlphaFoldDB" id="A0A7S1KR19"/>
<evidence type="ECO:0000313" key="2">
    <source>
        <dbReference type="EMBL" id="CAD9080616.1"/>
    </source>
</evidence>
<name>A0A7S1KR19_9EUKA</name>
<organism evidence="2">
    <name type="scientific">Percolomonas cosmopolitus</name>
    <dbReference type="NCBI Taxonomy" id="63605"/>
    <lineage>
        <taxon>Eukaryota</taxon>
        <taxon>Discoba</taxon>
        <taxon>Heterolobosea</taxon>
        <taxon>Tetramitia</taxon>
        <taxon>Eutetramitia</taxon>
        <taxon>Percolomonadidae</taxon>
        <taxon>Percolomonas</taxon>
    </lineage>
</organism>
<sequence length="582" mass="66768">MSSSSDTTPFLESTAQSPNTLYILFPHSPVLSDTTKQELRQFLNSLNRKLKEDDSSQLLSLQFADELPLESLQPDDLDEPDYIWAIQNDDILGEYGIEKGFDQERKDIELWIMSQMMTLQHMGMFQGIEMGGEDDQDDDQDTLAKKIVTGQEIDDDDDDQDEEFVPEDEGEDDDDDLPDDEFDDSSAAAMMEQLEKLKSLHLEEDKDMITQNEVQELWVEYGKQLERNALAFTAFKDAMTKYVSELMFTRNPVMKMMNQFTDPAAADADDLEQLLDEVRTIRGRNPEVLAKYPASVEKHKSAIQEKYGEKWTDDCEYLVENLAGAEGEDEEELEDQEKSSQDEDSQYTLVDHEWMIAGPEIQRIQVGSFAVSRKWKGQFRCKVDPVNEQLIYYMFEFTPSTIPRANQNEKYHRDFFKTYMQQELDLFKESRLYKVVIPLDTLHRLQYHESEVEATLCLTVLQVNQPPLFFNKLVKNLNGVGQWDECADFSAEYQLSQFATHYLVGFAREWSATLGTLVMQSKEAADVYRSDTDYDPIEEEGEDANFELDAELMETEQGEVPFGGVAEGGEEDGEGGEGCVVM</sequence>
<accession>A0A7S1KR19</accession>
<feature type="region of interest" description="Disordered" evidence="1">
    <location>
        <begin position="561"/>
        <end position="582"/>
    </location>
</feature>